<organism evidence="1 2">
    <name type="scientific">Flemingia macrophylla</name>
    <dbReference type="NCBI Taxonomy" id="520843"/>
    <lineage>
        <taxon>Eukaryota</taxon>
        <taxon>Viridiplantae</taxon>
        <taxon>Streptophyta</taxon>
        <taxon>Embryophyta</taxon>
        <taxon>Tracheophyta</taxon>
        <taxon>Spermatophyta</taxon>
        <taxon>Magnoliopsida</taxon>
        <taxon>eudicotyledons</taxon>
        <taxon>Gunneridae</taxon>
        <taxon>Pentapetalae</taxon>
        <taxon>rosids</taxon>
        <taxon>fabids</taxon>
        <taxon>Fabales</taxon>
        <taxon>Fabaceae</taxon>
        <taxon>Papilionoideae</taxon>
        <taxon>50 kb inversion clade</taxon>
        <taxon>NPAAA clade</taxon>
        <taxon>indigoferoid/millettioid clade</taxon>
        <taxon>Phaseoleae</taxon>
        <taxon>Flemingia</taxon>
    </lineage>
</organism>
<comment type="caution">
    <text evidence="1">The sequence shown here is derived from an EMBL/GenBank/DDBJ whole genome shotgun (WGS) entry which is preliminary data.</text>
</comment>
<dbReference type="AlphaFoldDB" id="A0ABD1MCU1"/>
<sequence length="143" mass="15886">MSTKLHVGRMAVSCGLVRGGARGSLVISLMLCGVPSKPLQLQHPYYVEAGWAPRWVPYAPGFGVLVHLQRCLRSHVLLLLNRVLLLLDEVVYVVDDDSKEKKGRRFEMLQIKHVESVASRLAHIYAWRICATCSCARSSGCLA</sequence>
<proteinExistence type="predicted"/>
<dbReference type="EMBL" id="JBGMDY010000005">
    <property type="protein sequence ID" value="KAL2333599.1"/>
    <property type="molecule type" value="Genomic_DNA"/>
</dbReference>
<keyword evidence="2" id="KW-1185">Reference proteome</keyword>
<protein>
    <recommendedName>
        <fullName evidence="3">Secreted protein</fullName>
    </recommendedName>
</protein>
<reference evidence="1 2" key="1">
    <citation type="submission" date="2024-08" db="EMBL/GenBank/DDBJ databases">
        <title>Insights into the chromosomal genome structure of Flemingia macrophylla.</title>
        <authorList>
            <person name="Ding Y."/>
            <person name="Zhao Y."/>
            <person name="Bi W."/>
            <person name="Wu M."/>
            <person name="Zhao G."/>
            <person name="Gong Y."/>
            <person name="Li W."/>
            <person name="Zhang P."/>
        </authorList>
    </citation>
    <scope>NUCLEOTIDE SEQUENCE [LARGE SCALE GENOMIC DNA]</scope>
    <source>
        <strain evidence="1">DYQJB</strain>
        <tissue evidence="1">Leaf</tissue>
    </source>
</reference>
<name>A0ABD1MCU1_9FABA</name>
<dbReference type="Proteomes" id="UP001603857">
    <property type="component" value="Unassembled WGS sequence"/>
</dbReference>
<evidence type="ECO:0000313" key="1">
    <source>
        <dbReference type="EMBL" id="KAL2333599.1"/>
    </source>
</evidence>
<evidence type="ECO:0008006" key="3">
    <source>
        <dbReference type="Google" id="ProtNLM"/>
    </source>
</evidence>
<gene>
    <name evidence="1" type="ORF">Fmac_014812</name>
</gene>
<accession>A0ABD1MCU1</accession>
<evidence type="ECO:0000313" key="2">
    <source>
        <dbReference type="Proteomes" id="UP001603857"/>
    </source>
</evidence>